<accession>A0A1G5L7R6</accession>
<evidence type="ECO:0000256" key="1">
    <source>
        <dbReference type="ARBA" id="ARBA00043985"/>
    </source>
</evidence>
<dbReference type="STRING" id="582692.SAMN05720606_12068"/>
<evidence type="ECO:0000256" key="3">
    <source>
        <dbReference type="SAM" id="MobiDB-lite"/>
    </source>
</evidence>
<feature type="region of interest" description="Disordered" evidence="3">
    <location>
        <begin position="202"/>
        <end position="236"/>
    </location>
</feature>
<keyword evidence="5" id="KW-1185">Reference proteome</keyword>
<dbReference type="Pfam" id="PF04012">
    <property type="entry name" value="PspA_IM30"/>
    <property type="match status" value="1"/>
</dbReference>
<dbReference type="PANTHER" id="PTHR31088">
    <property type="entry name" value="MEMBRANE-ASSOCIATED PROTEIN VIPP1, CHLOROPLASTIC"/>
    <property type="match status" value="1"/>
</dbReference>
<sequence>MVGILSRFRDVMKANVNHMLNRAGDPEKTVNEYMRSLSSDLGQVKAETAAVLSDENRAKRSLDECQAEVNKLQRYAEKSAESGDVDKARSFLEKKVKLADKRNELQAAYDRASAKAQMMKHMNDKLVADLGTLEARHAELKGRMADAKAKQQLNEQNASASRAESAFKAMEDQANQALNEAEALAELRAGAQEDDLDELIAQLERDMNADAGNRERENPSPSADEELAAIQEKLGK</sequence>
<dbReference type="AlphaFoldDB" id="A0A1G5L7R6"/>
<organism evidence="4 5">
    <name type="scientific">Paenibacillus polysaccharolyticus</name>
    <dbReference type="NCBI Taxonomy" id="582692"/>
    <lineage>
        <taxon>Bacteria</taxon>
        <taxon>Bacillati</taxon>
        <taxon>Bacillota</taxon>
        <taxon>Bacilli</taxon>
        <taxon>Bacillales</taxon>
        <taxon>Paenibacillaceae</taxon>
        <taxon>Paenibacillus</taxon>
    </lineage>
</organism>
<protein>
    <submittedName>
        <fullName evidence="4">Phage shock protein A (PspA) family protein</fullName>
    </submittedName>
</protein>
<dbReference type="Proteomes" id="UP000198538">
    <property type="component" value="Unassembled WGS sequence"/>
</dbReference>
<evidence type="ECO:0000313" key="4">
    <source>
        <dbReference type="EMBL" id="SCZ08219.1"/>
    </source>
</evidence>
<reference evidence="5" key="1">
    <citation type="submission" date="2016-10" db="EMBL/GenBank/DDBJ databases">
        <authorList>
            <person name="Varghese N."/>
            <person name="Submissions S."/>
        </authorList>
    </citation>
    <scope>NUCLEOTIDE SEQUENCE [LARGE SCALE GENOMIC DNA]</scope>
    <source>
        <strain evidence="5">BL9</strain>
    </source>
</reference>
<proteinExistence type="inferred from homology"/>
<dbReference type="PANTHER" id="PTHR31088:SF6">
    <property type="entry name" value="PHAGE SHOCK PROTEIN A"/>
    <property type="match status" value="1"/>
</dbReference>
<comment type="similarity">
    <text evidence="1">Belongs to the PspA/Vipp/IM30 family.</text>
</comment>
<gene>
    <name evidence="4" type="ORF">SAMN05720606_12068</name>
</gene>
<keyword evidence="2" id="KW-0175">Coiled coil</keyword>
<name>A0A1G5L7R6_9BACL</name>
<feature type="coiled-coil region" evidence="2">
    <location>
        <begin position="55"/>
        <end position="194"/>
    </location>
</feature>
<evidence type="ECO:0000313" key="5">
    <source>
        <dbReference type="Proteomes" id="UP000198538"/>
    </source>
</evidence>
<dbReference type="InterPro" id="IPR007157">
    <property type="entry name" value="PspA_VIPP1"/>
</dbReference>
<feature type="compositionally biased region" description="Basic and acidic residues" evidence="3">
    <location>
        <begin position="203"/>
        <end position="218"/>
    </location>
</feature>
<evidence type="ECO:0000256" key="2">
    <source>
        <dbReference type="SAM" id="Coils"/>
    </source>
</evidence>
<dbReference type="EMBL" id="FMVM01000020">
    <property type="protein sequence ID" value="SCZ08219.1"/>
    <property type="molecule type" value="Genomic_DNA"/>
</dbReference>